<dbReference type="Pfam" id="PF04351">
    <property type="entry name" value="PilP"/>
    <property type="match status" value="1"/>
</dbReference>
<proteinExistence type="predicted"/>
<dbReference type="EMBL" id="BAAAZT010000030">
    <property type="protein sequence ID" value="GAA3900077.1"/>
    <property type="molecule type" value="Genomic_DNA"/>
</dbReference>
<accession>A0ABP7LFW7</accession>
<dbReference type="Proteomes" id="UP001500133">
    <property type="component" value="Unassembled WGS sequence"/>
</dbReference>
<sequence>MMRLLAMAAVVMLVAGCTDPGLDRLSARLDDMQRAADKPASVSVPAMPVYTPVDYAYAGQRSPFMAPQELARQNVSKTFDGELAPDQNRTPEPLERYPLPELELVGTMHMGERQRALIQTPQGDVTAVRVGSYIGVNFGRVDEIAPRRLVVVERIFTPRKGWQKRRVDMALARDENGA</sequence>
<protein>
    <submittedName>
        <fullName evidence="1">Pilus assembly protein PilP</fullName>
    </submittedName>
</protein>
<organism evidence="1 2">
    <name type="scientific">Halomonas cibimaris</name>
    <dbReference type="NCBI Taxonomy" id="657012"/>
    <lineage>
        <taxon>Bacteria</taxon>
        <taxon>Pseudomonadati</taxon>
        <taxon>Pseudomonadota</taxon>
        <taxon>Gammaproteobacteria</taxon>
        <taxon>Oceanospirillales</taxon>
        <taxon>Halomonadaceae</taxon>
        <taxon>Halomonas</taxon>
    </lineage>
</organism>
<name>A0ABP7LFW7_9GAMM</name>
<dbReference type="PROSITE" id="PS51257">
    <property type="entry name" value="PROKAR_LIPOPROTEIN"/>
    <property type="match status" value="1"/>
</dbReference>
<dbReference type="Gene3D" id="2.30.30.830">
    <property type="match status" value="1"/>
</dbReference>
<reference evidence="2" key="1">
    <citation type="journal article" date="2019" name="Int. J. Syst. Evol. Microbiol.">
        <title>The Global Catalogue of Microorganisms (GCM) 10K type strain sequencing project: providing services to taxonomists for standard genome sequencing and annotation.</title>
        <authorList>
            <consortium name="The Broad Institute Genomics Platform"/>
            <consortium name="The Broad Institute Genome Sequencing Center for Infectious Disease"/>
            <person name="Wu L."/>
            <person name="Ma J."/>
        </authorList>
    </citation>
    <scope>NUCLEOTIDE SEQUENCE [LARGE SCALE GENOMIC DNA]</scope>
    <source>
        <strain evidence="2">JCM 16914</strain>
    </source>
</reference>
<evidence type="ECO:0000313" key="1">
    <source>
        <dbReference type="EMBL" id="GAA3900077.1"/>
    </source>
</evidence>
<dbReference type="PIRSF" id="PIRSF016481">
    <property type="entry name" value="Pilus_assembly_PilP"/>
    <property type="match status" value="1"/>
</dbReference>
<dbReference type="InterPro" id="IPR007446">
    <property type="entry name" value="PilP"/>
</dbReference>
<evidence type="ECO:0000313" key="2">
    <source>
        <dbReference type="Proteomes" id="UP001500133"/>
    </source>
</evidence>
<gene>
    <name evidence="1" type="ORF">GCM10022228_08160</name>
</gene>
<keyword evidence="2" id="KW-1185">Reference proteome</keyword>
<dbReference type="RefSeq" id="WP_344702554.1">
    <property type="nucleotide sequence ID" value="NZ_BAAAZT010000030.1"/>
</dbReference>
<comment type="caution">
    <text evidence="1">The sequence shown here is derived from an EMBL/GenBank/DDBJ whole genome shotgun (WGS) entry which is preliminary data.</text>
</comment>